<comment type="caution">
    <text evidence="5">The sequence shown here is derived from an EMBL/GenBank/DDBJ whole genome shotgun (WGS) entry which is preliminary data.</text>
</comment>
<dbReference type="PANTHER" id="PTHR43405">
    <property type="entry name" value="GLYCOSYL HYDROLASE DIGH"/>
    <property type="match status" value="1"/>
</dbReference>
<evidence type="ECO:0000256" key="3">
    <source>
        <dbReference type="SAM" id="SignalP"/>
    </source>
</evidence>
<dbReference type="InterPro" id="IPR017853">
    <property type="entry name" value="GH"/>
</dbReference>
<feature type="compositionally biased region" description="Basic and acidic residues" evidence="2">
    <location>
        <begin position="917"/>
        <end position="933"/>
    </location>
</feature>
<dbReference type="InterPro" id="IPR003790">
    <property type="entry name" value="GHL10"/>
</dbReference>
<keyword evidence="5" id="KW-0378">Hydrolase</keyword>
<dbReference type="GO" id="GO:0016787">
    <property type="term" value="F:hydrolase activity"/>
    <property type="evidence" value="ECO:0007669"/>
    <property type="project" value="UniProtKB-KW"/>
</dbReference>
<evidence type="ECO:0000256" key="1">
    <source>
        <dbReference type="ARBA" id="ARBA00022729"/>
    </source>
</evidence>
<dbReference type="AlphaFoldDB" id="A0A5D4SQ11"/>
<keyword evidence="1 3" id="KW-0732">Signal</keyword>
<dbReference type="InterPro" id="IPR052177">
    <property type="entry name" value="Divisome_Glycosyl_Hydrolase"/>
</dbReference>
<evidence type="ECO:0000313" key="5">
    <source>
        <dbReference type="EMBL" id="TYS63886.1"/>
    </source>
</evidence>
<dbReference type="EMBL" id="VTES01000003">
    <property type="protein sequence ID" value="TYS63886.1"/>
    <property type="molecule type" value="Genomic_DNA"/>
</dbReference>
<organism evidence="5 6">
    <name type="scientific">Bacillus infantis</name>
    <dbReference type="NCBI Taxonomy" id="324767"/>
    <lineage>
        <taxon>Bacteria</taxon>
        <taxon>Bacillati</taxon>
        <taxon>Bacillota</taxon>
        <taxon>Bacilli</taxon>
        <taxon>Bacillales</taxon>
        <taxon>Bacillaceae</taxon>
        <taxon>Bacillus</taxon>
    </lineage>
</organism>
<proteinExistence type="predicted"/>
<dbReference type="Pfam" id="PF02638">
    <property type="entry name" value="GHL10"/>
    <property type="match status" value="1"/>
</dbReference>
<name>A0A5D4SQ11_9BACI</name>
<dbReference type="Proteomes" id="UP000323732">
    <property type="component" value="Unassembled WGS sequence"/>
</dbReference>
<protein>
    <submittedName>
        <fullName evidence="5">Family 10 glycosylhydrolase</fullName>
    </submittedName>
</protein>
<dbReference type="PANTHER" id="PTHR43405:SF1">
    <property type="entry name" value="GLYCOSYL HYDROLASE DIGH"/>
    <property type="match status" value="1"/>
</dbReference>
<evidence type="ECO:0000256" key="2">
    <source>
        <dbReference type="SAM" id="MobiDB-lite"/>
    </source>
</evidence>
<evidence type="ECO:0000313" key="6">
    <source>
        <dbReference type="Proteomes" id="UP000323732"/>
    </source>
</evidence>
<dbReference type="Gene3D" id="3.20.20.80">
    <property type="entry name" value="Glycosidases"/>
    <property type="match status" value="1"/>
</dbReference>
<feature type="chain" id="PRO_5022863686" evidence="3">
    <location>
        <begin position="38"/>
        <end position="968"/>
    </location>
</feature>
<gene>
    <name evidence="5" type="ORF">FZD47_10265</name>
</gene>
<reference evidence="5 6" key="1">
    <citation type="submission" date="2019-08" db="EMBL/GenBank/DDBJ databases">
        <title>Bacillus genomes from the desert of Cuatro Cienegas, Coahuila.</title>
        <authorList>
            <person name="Olmedo-Alvarez G."/>
        </authorList>
    </citation>
    <scope>NUCLEOTIDE SEQUENCE [LARGE SCALE GENOMIC DNA]</scope>
    <source>
        <strain evidence="5 6">CH37_1T</strain>
    </source>
</reference>
<accession>A0A5D4SQ11</accession>
<feature type="signal peptide" evidence="3">
    <location>
        <begin position="1"/>
        <end position="37"/>
    </location>
</feature>
<dbReference type="SUPFAM" id="SSF51445">
    <property type="entry name" value="(Trans)glycosidases"/>
    <property type="match status" value="1"/>
</dbReference>
<sequence>MRKTKRRQVIRMWKKRFSVFSVLILLFSMIPVFSASADYTEDDVIEVEAAPEDITIDPIGKMKQISFIDEDFEGKADFIGLYTSEYAKEILVKRLWVAVQVNDKNEVTKVVNPSAGGAVPVWEPEQTIEIPAGGYVLLAQDDSWATKDFRKFLAVNFTEGDVIKLRKNGEVVPITEFMTGEGLVPGIEVANEPMYTVTEASTLVKGTIRNFEEGEDYSLMVNGQEAAIASDGSFQYESPLSAKTNYIDLTISKNGTEYEKKSLVVFYKNYTEEDKEVFLWVDQAANARKFQSSESIRDMLVMAKDAGVTSIVFDVKGVEGFASYKKNDLTGRPYVSEMTAPSRAGSNPDLDLLEEFISHAHDLGLTVHASMNVFAEGSIAYDEYAVLNDHPEWEEKVYRHEDGGQILPLRESKYGKSGALVAFVNPADPEVVDYQLKSYEEVIKNYDIDGIVLDRGRYDNFFADFSDISRAQFEDFLAERGKQLTSWPEDVFTYEGSTRVDGPLIDEWFTYRASVIKDFTSQLRGLVDSYNGKRSKQVEISSYVGSWFDSYYLNGVNWSSPNFKYDERLQFPNDQIYTDDYAQFGYTEDLDFLMIGTYQDTAAEVKKYITLGNILMNGELPVYAGMALANHQEPALQREVFQAGLQNSAGLMIFDYSQANFPVIKASINDEEYVKDYELGISDPREGSEPIKGDFFNVNRNEDNINVYSDGFGLSTGTNKWGVEAVVDRTGKVTKMVNKEQAMNWSWGVANDNNSLIPEGGFVISAADASGVRERRQLVANAYSVGDDVRAALLSGFLEYDGKTFTKAKVEIKGKAEVIGTGKAVVKINGVEAAFQSNGAFSAAVPLQVGANQVTVEVFVDGMKTHHKVLELNRESSEDPLQEAMQLIEEQIDAGIRNSMLAQLRNAERHFERMEEFRERGDEKNALQEEKNGKKSVQKVIDQLEKHSGKHVDPDTAAEIIGLLESFL</sequence>
<feature type="domain" description="Glycosyl hydrolase-like 10" evidence="4">
    <location>
        <begin position="341"/>
        <end position="547"/>
    </location>
</feature>
<feature type="region of interest" description="Disordered" evidence="2">
    <location>
        <begin position="917"/>
        <end position="937"/>
    </location>
</feature>
<dbReference type="Gene3D" id="2.60.40.10">
    <property type="entry name" value="Immunoglobulins"/>
    <property type="match status" value="1"/>
</dbReference>
<evidence type="ECO:0000259" key="4">
    <source>
        <dbReference type="Pfam" id="PF02638"/>
    </source>
</evidence>
<dbReference type="InterPro" id="IPR013783">
    <property type="entry name" value="Ig-like_fold"/>
</dbReference>